<protein>
    <submittedName>
        <fullName evidence="2">Putative secreted protein</fullName>
    </submittedName>
</protein>
<reference evidence="2" key="1">
    <citation type="submission" date="2018-01" db="EMBL/GenBank/DDBJ databases">
        <title>An insight into the sialome of Amazonian anophelines.</title>
        <authorList>
            <person name="Ribeiro J.M."/>
            <person name="Scarpassa V."/>
            <person name="Calvo E."/>
        </authorList>
    </citation>
    <scope>NUCLEOTIDE SEQUENCE</scope>
    <source>
        <tissue evidence="2">Salivary glands</tissue>
    </source>
</reference>
<sequence length="67" mass="6657">MAIVMGFVPAAAAVAATGDAVAGSCLLPRLGLTSAMLTSPPGNCICTTSIAMEVARGATKRYVLRCG</sequence>
<accession>A0A2M4CFI2</accession>
<dbReference type="AlphaFoldDB" id="A0A2M4CFI2"/>
<name>A0A2M4CFI2_9DIPT</name>
<feature type="signal peptide" evidence="1">
    <location>
        <begin position="1"/>
        <end position="15"/>
    </location>
</feature>
<organism evidence="2">
    <name type="scientific">Anopheles marajoara</name>
    <dbReference type="NCBI Taxonomy" id="58244"/>
    <lineage>
        <taxon>Eukaryota</taxon>
        <taxon>Metazoa</taxon>
        <taxon>Ecdysozoa</taxon>
        <taxon>Arthropoda</taxon>
        <taxon>Hexapoda</taxon>
        <taxon>Insecta</taxon>
        <taxon>Pterygota</taxon>
        <taxon>Neoptera</taxon>
        <taxon>Endopterygota</taxon>
        <taxon>Diptera</taxon>
        <taxon>Nematocera</taxon>
        <taxon>Culicoidea</taxon>
        <taxon>Culicidae</taxon>
        <taxon>Anophelinae</taxon>
        <taxon>Anopheles</taxon>
    </lineage>
</organism>
<feature type="chain" id="PRO_5014960594" evidence="1">
    <location>
        <begin position="16"/>
        <end position="67"/>
    </location>
</feature>
<evidence type="ECO:0000256" key="1">
    <source>
        <dbReference type="SAM" id="SignalP"/>
    </source>
</evidence>
<evidence type="ECO:0000313" key="2">
    <source>
        <dbReference type="EMBL" id="MBW63995.1"/>
    </source>
</evidence>
<keyword evidence="1" id="KW-0732">Signal</keyword>
<dbReference type="EMBL" id="GGFJ01014854">
    <property type="protein sequence ID" value="MBW63995.1"/>
    <property type="molecule type" value="Transcribed_RNA"/>
</dbReference>
<proteinExistence type="predicted"/>